<feature type="compositionally biased region" description="Low complexity" evidence="1">
    <location>
        <begin position="653"/>
        <end position="662"/>
    </location>
</feature>
<evidence type="ECO:0000313" key="3">
    <source>
        <dbReference type="EMBL" id="KAG2200710.1"/>
    </source>
</evidence>
<dbReference type="PANTHER" id="PTHR12673:SF159">
    <property type="entry name" value="LD03170P"/>
    <property type="match status" value="1"/>
</dbReference>
<dbReference type="Proteomes" id="UP000650833">
    <property type="component" value="Unassembled WGS sequence"/>
</dbReference>
<keyword evidence="4" id="KW-1185">Reference proteome</keyword>
<sequence>MEKLLQNTPFHHPCNVYKENKIPILKDYNVSDECKEIGKHLLDMTKNPLSQHVDVLIPNGTSQQMDHFKNFFGKKYIQQESNVNQHNNNYNLYTKNNNIIKYITQNACIVESPTSKPIKEFIATEKSYVNLLEEIVYKIMKPIKESIVDPNKQPILDQYSFNRIFINMEDILHVNKSLLDALLVYQQGNTTESFGNILSTHLESFDCYKIFFLGKSNSLACHTQNIKQNKNYSKFLLNKELKGNLGMSDILIQPIQRMGRYNLIIKLIMDHLNPNDIDNYYLKQANAKVSSINDMQYGDSSLLNLYHLIRDAPASLIQTRQLLGYFDATELSLQTGKLNRPVTLLIFTDKIMVVKRKNHSLQGKDYLEKIEEKVKDTSSSSMLQKAKEAYNGLPLEFKGWADIRSVEIFDGLKDRPDTFFLRTCLPDLNPNATEKECESYFRRSDRLYSIIPNSTRSNKSNKEYISNKSKLVELCQKQCALSNIKDTATTELYYEDKFKLPAYTQIYNNQESYRKAEFKNHILVVYLQDSPLDINALINDDVWILALVHKHELNGYKLTIRARTSLIPIREKSRDIEYEQIVGCHHHNKDNNTLDFIDTLWNNLFFYERRLRATEAFSCINDDLLRVRARSRSRSKSLTRVASNMSLGKIFSRSRSSSPSRRYSIEEHHDQDSETTSHVPDPIFKVATVNKQLENEFRGQSTDGVYSNESYSIATAAVEGSKTRGQHHSPPYPTRINTNTTTQPHYYNNTPPSEIFVRNDTHFIDSFNQSKQNNQQPQEDILYGGSNAYQDNFSTRPHPYSRRRSSVQSYNNFDAMLFSQSPHEMLTRPSSGGSSASSSSNETSPISATGGGTTTTTTTTTTATTDTRYGVPPFSSDTNSTTTSSSNSGYPYNSMSSYSSSIRSYLEEGNLLANHQHERYGSIRSNHSFSSDERLMNAIDGSKRSSAASTASASTAVNHRGKKHAPPPLPKAFYSQSHIPITHYHQQQQNQRQQPPNLPHRAYTTPSDSTSTNFAKLKLDVNDLIDDLIQSQQSKAKDMDRYNTYESVRGLRTHIVSRLDEFMNDLNPVGNESQYDLR</sequence>
<dbReference type="OrthoDB" id="660555at2759"/>
<dbReference type="EMBL" id="JAEPRC010000309">
    <property type="protein sequence ID" value="KAG2200710.1"/>
    <property type="molecule type" value="Genomic_DNA"/>
</dbReference>
<dbReference type="Pfam" id="PF25351">
    <property type="entry name" value="PH_BUD3_C"/>
    <property type="match status" value="1"/>
</dbReference>
<comment type="caution">
    <text evidence="3">The sequence shown here is derived from an EMBL/GenBank/DDBJ whole genome shotgun (WGS) entry which is preliminary data.</text>
</comment>
<protein>
    <recommendedName>
        <fullName evidence="2">DH domain-containing protein</fullName>
    </recommendedName>
</protein>
<feature type="domain" description="DH" evidence="2">
    <location>
        <begin position="113"/>
        <end position="292"/>
    </location>
</feature>
<organism evidence="3 4">
    <name type="scientific">Mucor plumbeus</name>
    <dbReference type="NCBI Taxonomy" id="97098"/>
    <lineage>
        <taxon>Eukaryota</taxon>
        <taxon>Fungi</taxon>
        <taxon>Fungi incertae sedis</taxon>
        <taxon>Mucoromycota</taxon>
        <taxon>Mucoromycotina</taxon>
        <taxon>Mucoromycetes</taxon>
        <taxon>Mucorales</taxon>
        <taxon>Mucorineae</taxon>
        <taxon>Mucoraceae</taxon>
        <taxon>Mucor</taxon>
    </lineage>
</organism>
<dbReference type="InterPro" id="IPR035899">
    <property type="entry name" value="DBL_dom_sf"/>
</dbReference>
<dbReference type="Gene3D" id="1.20.900.10">
    <property type="entry name" value="Dbl homology (DH) domain"/>
    <property type="match status" value="1"/>
</dbReference>
<dbReference type="AlphaFoldDB" id="A0A8H7QYR4"/>
<feature type="region of interest" description="Disordered" evidence="1">
    <location>
        <begin position="824"/>
        <end position="892"/>
    </location>
</feature>
<dbReference type="InterPro" id="IPR057454">
    <property type="entry name" value="Bud3_C"/>
</dbReference>
<feature type="compositionally biased region" description="Low complexity" evidence="1">
    <location>
        <begin position="945"/>
        <end position="956"/>
    </location>
</feature>
<feature type="region of interest" description="Disordered" evidence="1">
    <location>
        <begin position="941"/>
        <end position="1011"/>
    </location>
</feature>
<feature type="region of interest" description="Disordered" evidence="1">
    <location>
        <begin position="650"/>
        <end position="681"/>
    </location>
</feature>
<dbReference type="SMART" id="SM00325">
    <property type="entry name" value="RhoGEF"/>
    <property type="match status" value="1"/>
</dbReference>
<dbReference type="PROSITE" id="PS50010">
    <property type="entry name" value="DH_2"/>
    <property type="match status" value="1"/>
</dbReference>
<feature type="compositionally biased region" description="Low complexity" evidence="1">
    <location>
        <begin position="875"/>
        <end position="892"/>
    </location>
</feature>
<feature type="region of interest" description="Disordered" evidence="1">
    <location>
        <begin position="718"/>
        <end position="741"/>
    </location>
</feature>
<accession>A0A8H7QYR4</accession>
<evidence type="ECO:0000256" key="1">
    <source>
        <dbReference type="SAM" id="MobiDB-lite"/>
    </source>
</evidence>
<feature type="region of interest" description="Disordered" evidence="1">
    <location>
        <begin position="770"/>
        <end position="806"/>
    </location>
</feature>
<dbReference type="GO" id="GO:0005085">
    <property type="term" value="F:guanyl-nucleotide exchange factor activity"/>
    <property type="evidence" value="ECO:0007669"/>
    <property type="project" value="InterPro"/>
</dbReference>
<feature type="compositionally biased region" description="Basic and acidic residues" evidence="1">
    <location>
        <begin position="663"/>
        <end position="672"/>
    </location>
</feature>
<feature type="compositionally biased region" description="Low complexity" evidence="1">
    <location>
        <begin position="829"/>
        <end position="865"/>
    </location>
</feature>
<dbReference type="PANTHER" id="PTHR12673">
    <property type="entry name" value="FACIOGENITAL DYSPLASIA PROTEIN"/>
    <property type="match status" value="1"/>
</dbReference>
<name>A0A8H7QYR4_9FUNG</name>
<evidence type="ECO:0000259" key="2">
    <source>
        <dbReference type="PROSITE" id="PS50010"/>
    </source>
</evidence>
<dbReference type="SUPFAM" id="SSF48065">
    <property type="entry name" value="DBL homology domain (DH-domain)"/>
    <property type="match status" value="1"/>
</dbReference>
<evidence type="ECO:0000313" key="4">
    <source>
        <dbReference type="Proteomes" id="UP000650833"/>
    </source>
</evidence>
<dbReference type="Pfam" id="PF00621">
    <property type="entry name" value="RhoGEF"/>
    <property type="match status" value="1"/>
</dbReference>
<dbReference type="InterPro" id="IPR000219">
    <property type="entry name" value="DH_dom"/>
</dbReference>
<dbReference type="InterPro" id="IPR051092">
    <property type="entry name" value="FYVE_RhoGEF_PH"/>
</dbReference>
<proteinExistence type="predicted"/>
<gene>
    <name evidence="3" type="ORF">INT46_006656</name>
</gene>
<reference evidence="3" key="1">
    <citation type="submission" date="2020-12" db="EMBL/GenBank/DDBJ databases">
        <title>Metabolic potential, ecology and presence of endohyphal bacteria is reflected in genomic diversity of Mucoromycotina.</title>
        <authorList>
            <person name="Muszewska A."/>
            <person name="Okrasinska A."/>
            <person name="Steczkiewicz K."/>
            <person name="Drgas O."/>
            <person name="Orlowska M."/>
            <person name="Perlinska-Lenart U."/>
            <person name="Aleksandrzak-Piekarczyk T."/>
            <person name="Szatraj K."/>
            <person name="Zielenkiewicz U."/>
            <person name="Pilsyk S."/>
            <person name="Malc E."/>
            <person name="Mieczkowski P."/>
            <person name="Kruszewska J.S."/>
            <person name="Biernat P."/>
            <person name="Pawlowska J."/>
        </authorList>
    </citation>
    <scope>NUCLEOTIDE SEQUENCE</scope>
    <source>
        <strain evidence="3">CBS 226.32</strain>
    </source>
</reference>
<dbReference type="GO" id="GO:0005737">
    <property type="term" value="C:cytoplasm"/>
    <property type="evidence" value="ECO:0007669"/>
    <property type="project" value="TreeGrafter"/>
</dbReference>
<feature type="compositionally biased region" description="Low complexity" evidence="1">
    <location>
        <begin position="986"/>
        <end position="995"/>
    </location>
</feature>